<evidence type="ECO:0000313" key="2">
    <source>
        <dbReference type="Proteomes" id="UP000001519"/>
    </source>
</evidence>
<reference evidence="1" key="3">
    <citation type="submission" date="2025-08" db="UniProtKB">
        <authorList>
            <consortium name="Ensembl"/>
        </authorList>
    </citation>
    <scope>IDENTIFICATION</scope>
</reference>
<dbReference type="Proteomes" id="UP000001519">
    <property type="component" value="Chromosome 6"/>
</dbReference>
<keyword evidence="2" id="KW-1185">Reference proteome</keyword>
<evidence type="ECO:0000313" key="1">
    <source>
        <dbReference type="Ensembl" id="ENSGGOP00000036816.1"/>
    </source>
</evidence>
<dbReference type="EMBL" id="CABD030044704">
    <property type="status" value="NOT_ANNOTATED_CDS"/>
    <property type="molecule type" value="Genomic_DNA"/>
</dbReference>
<proteinExistence type="predicted"/>
<dbReference type="Bgee" id="ENSGGOG00000040007">
    <property type="expression patterns" value="Expressed in testis"/>
</dbReference>
<dbReference type="OMA" id="CCPGLAP"/>
<dbReference type="GeneTree" id="ENSGT00910000147470"/>
<sequence>MGPRPPVVDLVHAQRSVLVPVVCCPGLAPTPPPTPPLVPHPLECSVYSDDLELSFLFTGCLFIKIWPVPASAERPWSPSYL</sequence>
<dbReference type="Ensembl" id="ENSGGOT00000063181.1">
    <property type="protein sequence ID" value="ENSGGOP00000036816.1"/>
    <property type="gene ID" value="ENSGGOG00000040007.1"/>
</dbReference>
<dbReference type="InParanoid" id="A0A2I2YPD7"/>
<reference evidence="1 2" key="2">
    <citation type="journal article" date="2012" name="Nature">
        <title>Insights into hominid evolution from the gorilla genome sequence.</title>
        <authorList>
            <person name="Scally A."/>
            <person name="Dutheil J.Y."/>
            <person name="Hillier L.W."/>
            <person name="Jordan G.E."/>
            <person name="Goodhead I."/>
            <person name="Herrero J."/>
            <person name="Hobolth A."/>
            <person name="Lappalainen T."/>
            <person name="Mailund T."/>
            <person name="Marques-Bonet T."/>
            <person name="McCarthy S."/>
            <person name="Montgomery S.H."/>
            <person name="Schwalie P.C."/>
            <person name="Tang Y.A."/>
            <person name="Ward M.C."/>
            <person name="Xue Y."/>
            <person name="Yngvadottir B."/>
            <person name="Alkan C."/>
            <person name="Andersen L.N."/>
            <person name="Ayub Q."/>
            <person name="Ball E.V."/>
            <person name="Beal K."/>
            <person name="Bradley B.J."/>
            <person name="Chen Y."/>
            <person name="Clee C.M."/>
            <person name="Fitzgerald S."/>
            <person name="Graves T.A."/>
            <person name="Gu Y."/>
            <person name="Heath P."/>
            <person name="Heger A."/>
            <person name="Karakoc E."/>
            <person name="Kolb-Kokocinski A."/>
            <person name="Laird G.K."/>
            <person name="Lunter G."/>
            <person name="Meader S."/>
            <person name="Mort M."/>
            <person name="Mullikin J.C."/>
            <person name="Munch K."/>
            <person name="O'Connor T.D."/>
            <person name="Phillips A.D."/>
            <person name="Prado-Martinez J."/>
            <person name="Rogers A.S."/>
            <person name="Sajjadian S."/>
            <person name="Schmidt D."/>
            <person name="Shaw K."/>
            <person name="Simpson J.T."/>
            <person name="Stenson P.D."/>
            <person name="Turner D.J."/>
            <person name="Vigilant L."/>
            <person name="Vilella A.J."/>
            <person name="Whitener W."/>
            <person name="Zhu B."/>
            <person name="Cooper D.N."/>
            <person name="de Jong P."/>
            <person name="Dermitzakis E.T."/>
            <person name="Eichler E.E."/>
            <person name="Flicek P."/>
            <person name="Goldman N."/>
            <person name="Mundy N.I."/>
            <person name="Ning Z."/>
            <person name="Odom D.T."/>
            <person name="Ponting C.P."/>
            <person name="Quail M.A."/>
            <person name="Ryder O.A."/>
            <person name="Searle S.M."/>
            <person name="Warren W.C."/>
            <person name="Wilson R.K."/>
            <person name="Schierup M.H."/>
            <person name="Rogers J."/>
            <person name="Tyler-Smith C."/>
            <person name="Durbin R."/>
        </authorList>
    </citation>
    <scope>NUCLEOTIDE SEQUENCE [LARGE SCALE GENOMIC DNA]</scope>
</reference>
<name>A0A2I2YPD7_GORGO</name>
<reference evidence="2" key="1">
    <citation type="submission" date="2011-05" db="EMBL/GenBank/DDBJ databases">
        <title>Insights into the evolution of the great apes provided by the gorilla genome.</title>
        <authorList>
            <person name="Scally A."/>
        </authorList>
    </citation>
    <scope>NUCLEOTIDE SEQUENCE [LARGE SCALE GENOMIC DNA]</scope>
</reference>
<accession>A0A2I2YPD7</accession>
<reference evidence="1" key="4">
    <citation type="submission" date="2025-09" db="UniProtKB">
        <authorList>
            <consortium name="Ensembl"/>
        </authorList>
    </citation>
    <scope>IDENTIFICATION</scope>
</reference>
<protein>
    <submittedName>
        <fullName evidence="1">Uncharacterized protein</fullName>
    </submittedName>
</protein>
<organism evidence="1 2">
    <name type="scientific">Gorilla gorilla gorilla</name>
    <name type="common">Western lowland gorilla</name>
    <dbReference type="NCBI Taxonomy" id="9595"/>
    <lineage>
        <taxon>Eukaryota</taxon>
        <taxon>Metazoa</taxon>
        <taxon>Chordata</taxon>
        <taxon>Craniata</taxon>
        <taxon>Vertebrata</taxon>
        <taxon>Euteleostomi</taxon>
        <taxon>Mammalia</taxon>
        <taxon>Eutheria</taxon>
        <taxon>Euarchontoglires</taxon>
        <taxon>Primates</taxon>
        <taxon>Haplorrhini</taxon>
        <taxon>Catarrhini</taxon>
        <taxon>Hominidae</taxon>
        <taxon>Gorilla</taxon>
    </lineage>
</organism>
<dbReference type="AlphaFoldDB" id="A0A2I2YPD7"/>